<evidence type="ECO:0000259" key="1">
    <source>
        <dbReference type="Pfam" id="PF12299"/>
    </source>
</evidence>
<accession>A0A077D3L8</accession>
<sequence length="179" mass="20764">MLVKDWFFFVNTKYFVDMEAHIETQQYLIKSIADKDVIIQHKDAQIAELLNAILIANSQCMSLSKRLVDIVQDVVVKPQNCQLLHALAVCELSCNKFAFLRTQLRSLKRSIKRLQRAEQHEPTIIYQSEYVPNSINILNKIKERLPKDKFTARHNKIQLVDDCGKDTLVKLLSELKTIP</sequence>
<dbReference type="Pfam" id="PF12299">
    <property type="entry name" value="DUF3627"/>
    <property type="match status" value="1"/>
</dbReference>
<name>A0A077D3L8_NPVMB</name>
<evidence type="ECO:0000313" key="2">
    <source>
        <dbReference type="EMBL" id="AIL25198.1"/>
    </source>
</evidence>
<proteinExistence type="predicted"/>
<protein>
    <submittedName>
        <fullName evidence="2">Bro-f</fullName>
    </submittedName>
</protein>
<organism evidence="2">
    <name type="scientific">Mamestra brassicae nuclear polyhedrosis virus</name>
    <name type="common">MbNPV</name>
    <dbReference type="NCBI Taxonomy" id="78219"/>
    <lineage>
        <taxon>Viruses</taxon>
        <taxon>Viruses incertae sedis</taxon>
        <taxon>Naldaviricetes</taxon>
        <taxon>Lefavirales</taxon>
        <taxon>Baculoviridae</taxon>
        <taxon>Alphabaculovirus</taxon>
        <taxon>Alphabaculovirus mabrassicae</taxon>
    </lineage>
</organism>
<dbReference type="EMBL" id="KJ871680">
    <property type="protein sequence ID" value="AIL25198.1"/>
    <property type="molecule type" value="Genomic_DNA"/>
</dbReference>
<dbReference type="InterPro" id="IPR022549">
    <property type="entry name" value="DUF3627"/>
</dbReference>
<organismHost>
    <name type="scientific">Lepidoptera</name>
    <name type="common">moths &amp; butterflies</name>
    <dbReference type="NCBI Taxonomy" id="7088"/>
</organismHost>
<feature type="domain" description="DUF3627" evidence="1">
    <location>
        <begin position="65"/>
        <end position="151"/>
    </location>
</feature>
<reference evidence="2" key="1">
    <citation type="submission" date="2014-05" db="EMBL/GenBank/DDBJ databases">
        <authorList>
            <person name="Hou D."/>
            <person name="Liu X."/>
            <person name="Yin F."/>
            <person name="Zhu Z."/>
            <person name="Wang J."/>
            <person name="Zhang L."/>
            <person name="Kou Z."/>
            <person name="Deng F."/>
            <person name="Wang H."/>
            <person name="Hu Z."/>
        </authorList>
    </citation>
    <scope>NUCLEOTIDE SEQUENCE</scope>
    <source>
        <strain evidence="2">CTa</strain>
    </source>
</reference>